<dbReference type="AlphaFoldDB" id="A0A8J3EIC7"/>
<keyword evidence="2" id="KW-1133">Transmembrane helix</keyword>
<gene>
    <name evidence="3" type="ORF">GCM10010978_03850</name>
</gene>
<reference evidence="3" key="1">
    <citation type="journal article" date="2014" name="Int. J. Syst. Evol. Microbiol.">
        <title>Complete genome sequence of Corynebacterium casei LMG S-19264T (=DSM 44701T), isolated from a smear-ripened cheese.</title>
        <authorList>
            <consortium name="US DOE Joint Genome Institute (JGI-PGF)"/>
            <person name="Walter F."/>
            <person name="Albersmeier A."/>
            <person name="Kalinowski J."/>
            <person name="Ruckert C."/>
        </authorList>
    </citation>
    <scope>NUCLEOTIDE SEQUENCE</scope>
    <source>
        <strain evidence="3">CGMCC 1.12360</strain>
    </source>
</reference>
<keyword evidence="4" id="KW-1185">Reference proteome</keyword>
<sequence length="145" mass="16639">MVALLLLISFILHIITLFSLYMLFQQYKKGNALESKEIIELMETYLEEIKEENNRLQNYIHSLEREKDNAPAKTAAKSELPAEGNKEEESFALSLAEKMNDHIEASLEAKVLQLHQQGKSLEEIAKTLNCGKTEAELIIKFQQKM</sequence>
<feature type="region of interest" description="Disordered" evidence="1">
    <location>
        <begin position="66"/>
        <end position="88"/>
    </location>
</feature>
<evidence type="ECO:0008006" key="5">
    <source>
        <dbReference type="Google" id="ProtNLM"/>
    </source>
</evidence>
<dbReference type="RefSeq" id="WP_188390684.1">
    <property type="nucleotide sequence ID" value="NZ_BMEV01000004.1"/>
</dbReference>
<proteinExistence type="predicted"/>
<evidence type="ECO:0000313" key="4">
    <source>
        <dbReference type="Proteomes" id="UP000602050"/>
    </source>
</evidence>
<reference evidence="3" key="2">
    <citation type="submission" date="2020-09" db="EMBL/GenBank/DDBJ databases">
        <authorList>
            <person name="Sun Q."/>
            <person name="Zhou Y."/>
        </authorList>
    </citation>
    <scope>NUCLEOTIDE SEQUENCE</scope>
    <source>
        <strain evidence="3">CGMCC 1.12360</strain>
    </source>
</reference>
<dbReference type="Pfam" id="PF19610">
    <property type="entry name" value="DUF6115"/>
    <property type="match status" value="1"/>
</dbReference>
<evidence type="ECO:0000256" key="2">
    <source>
        <dbReference type="SAM" id="Phobius"/>
    </source>
</evidence>
<keyword evidence="2" id="KW-0812">Transmembrane</keyword>
<organism evidence="3 4">
    <name type="scientific">Compostibacillus humi</name>
    <dbReference type="NCBI Taxonomy" id="1245525"/>
    <lineage>
        <taxon>Bacteria</taxon>
        <taxon>Bacillati</taxon>
        <taxon>Bacillota</taxon>
        <taxon>Bacilli</taxon>
        <taxon>Bacillales</taxon>
        <taxon>Bacillaceae</taxon>
        <taxon>Compostibacillus</taxon>
    </lineage>
</organism>
<keyword evidence="2" id="KW-0472">Membrane</keyword>
<evidence type="ECO:0000313" key="3">
    <source>
        <dbReference type="EMBL" id="GGH69675.1"/>
    </source>
</evidence>
<protein>
    <recommendedName>
        <fullName evidence="5">Coupling factor for flagellin transcription and translation</fullName>
    </recommendedName>
</protein>
<dbReference type="InterPro" id="IPR046118">
    <property type="entry name" value="DUF6115"/>
</dbReference>
<dbReference type="EMBL" id="BMEV01000004">
    <property type="protein sequence ID" value="GGH69675.1"/>
    <property type="molecule type" value="Genomic_DNA"/>
</dbReference>
<name>A0A8J3EIC7_9BACI</name>
<dbReference type="Proteomes" id="UP000602050">
    <property type="component" value="Unassembled WGS sequence"/>
</dbReference>
<comment type="caution">
    <text evidence="3">The sequence shown here is derived from an EMBL/GenBank/DDBJ whole genome shotgun (WGS) entry which is preliminary data.</text>
</comment>
<evidence type="ECO:0000256" key="1">
    <source>
        <dbReference type="SAM" id="MobiDB-lite"/>
    </source>
</evidence>
<feature type="transmembrane region" description="Helical" evidence="2">
    <location>
        <begin position="6"/>
        <end position="24"/>
    </location>
</feature>
<accession>A0A8J3EIC7</accession>